<evidence type="ECO:0000313" key="2">
    <source>
        <dbReference type="EMBL" id="SMO84225.1"/>
    </source>
</evidence>
<protein>
    <submittedName>
        <fullName evidence="2">Helix-turn-helix domain-containing protein</fullName>
    </submittedName>
</protein>
<accession>A0A521EJX8</accession>
<dbReference type="RefSeq" id="WP_142455242.1">
    <property type="nucleotide sequence ID" value="NZ_FXTP01000012.1"/>
</dbReference>
<feature type="domain" description="Helix-turn-helix" evidence="1">
    <location>
        <begin position="41"/>
        <end position="90"/>
    </location>
</feature>
<dbReference type="Proteomes" id="UP000317557">
    <property type="component" value="Unassembled WGS sequence"/>
</dbReference>
<sequence>MNESVIVTTEIQLEKIFSKLFEKKISETLPDLIAEATAKPYLTKEELMDLTGWSSRSIQNLRDTDQIPYSKHGRKILYPRKGILEFLQAHHIQPEK</sequence>
<name>A0A521EJX8_9BACT</name>
<dbReference type="EMBL" id="FXTP01000012">
    <property type="protein sequence ID" value="SMO84225.1"/>
    <property type="molecule type" value="Genomic_DNA"/>
</dbReference>
<evidence type="ECO:0000313" key="3">
    <source>
        <dbReference type="Proteomes" id="UP000317557"/>
    </source>
</evidence>
<gene>
    <name evidence="2" type="ORF">SAMN06265219_11293</name>
</gene>
<dbReference type="InterPro" id="IPR009061">
    <property type="entry name" value="DNA-bd_dom_put_sf"/>
</dbReference>
<dbReference type="OrthoDB" id="961769at2"/>
<dbReference type="Pfam" id="PF12728">
    <property type="entry name" value="HTH_17"/>
    <property type="match status" value="1"/>
</dbReference>
<dbReference type="AlphaFoldDB" id="A0A521EJX8"/>
<reference evidence="2 3" key="1">
    <citation type="submission" date="2017-05" db="EMBL/GenBank/DDBJ databases">
        <authorList>
            <person name="Varghese N."/>
            <person name="Submissions S."/>
        </authorList>
    </citation>
    <scope>NUCLEOTIDE SEQUENCE [LARGE SCALE GENOMIC DNA]</scope>
    <source>
        <strain evidence="2 3">DSM 21985</strain>
    </source>
</reference>
<dbReference type="InterPro" id="IPR041657">
    <property type="entry name" value="HTH_17"/>
</dbReference>
<proteinExistence type="predicted"/>
<evidence type="ECO:0000259" key="1">
    <source>
        <dbReference type="Pfam" id="PF12728"/>
    </source>
</evidence>
<keyword evidence="3" id="KW-1185">Reference proteome</keyword>
<dbReference type="SUPFAM" id="SSF46955">
    <property type="entry name" value="Putative DNA-binding domain"/>
    <property type="match status" value="1"/>
</dbReference>
<organism evidence="2 3">
    <name type="scientific">Gracilimonas mengyeensis</name>
    <dbReference type="NCBI Taxonomy" id="1302730"/>
    <lineage>
        <taxon>Bacteria</taxon>
        <taxon>Pseudomonadati</taxon>
        <taxon>Balneolota</taxon>
        <taxon>Balneolia</taxon>
        <taxon>Balneolales</taxon>
        <taxon>Balneolaceae</taxon>
        <taxon>Gracilimonas</taxon>
    </lineage>
</organism>